<evidence type="ECO:0000313" key="11">
    <source>
        <dbReference type="EMBL" id="KAG9438791.1"/>
    </source>
</evidence>
<dbReference type="EC" id="2.7.7.6" evidence="9"/>
<dbReference type="GO" id="GO:0006351">
    <property type="term" value="P:DNA-templated transcription"/>
    <property type="evidence" value="ECO:0007669"/>
    <property type="project" value="InterPro"/>
</dbReference>
<evidence type="ECO:0000256" key="5">
    <source>
        <dbReference type="ARBA" id="ARBA00022723"/>
    </source>
</evidence>
<dbReference type="Proteomes" id="UP000825729">
    <property type="component" value="Unassembled WGS sequence"/>
</dbReference>
<dbReference type="GO" id="GO:0003899">
    <property type="term" value="F:DNA-directed RNA polymerase activity"/>
    <property type="evidence" value="ECO:0007669"/>
    <property type="project" value="UniProtKB-EC"/>
</dbReference>
<gene>
    <name evidence="11" type="ORF">H6P81_021271</name>
</gene>
<comment type="similarity">
    <text evidence="9">Belongs to the RNA polymerase beta' chain family.</text>
</comment>
<accession>A0AAV7DTD8</accession>
<dbReference type="GO" id="GO:0000428">
    <property type="term" value="C:DNA-directed RNA polymerase complex"/>
    <property type="evidence" value="ECO:0007669"/>
    <property type="project" value="UniProtKB-KW"/>
</dbReference>
<dbReference type="Gene3D" id="1.10.132.30">
    <property type="match status" value="1"/>
</dbReference>
<keyword evidence="12" id="KW-1185">Reference proteome</keyword>
<dbReference type="InterPro" id="IPR007080">
    <property type="entry name" value="RNA_pol_Rpb1_1"/>
</dbReference>
<comment type="caution">
    <text evidence="11">The sequence shown here is derived from an EMBL/GenBank/DDBJ whole genome shotgun (WGS) entry which is preliminary data.</text>
</comment>
<dbReference type="Pfam" id="PF04997">
    <property type="entry name" value="RNA_pol_Rpb1_1"/>
    <property type="match status" value="1"/>
</dbReference>
<sequence length="1401" mass="157349">MVLCLLPVLPPELRPIIQIDGGKLMSSDINELYRRVIYRNNTLTDPLTTSRSTPGELVMCQEKLVQEAVDTLLDNGIRGQPMRDGHNKVYKSFSDVIEGKEGRFRETLLGKRVDYSGRSVIVVGPSLSLHQCGLPREIAIELFQTFLIRGLIRQHLASNIGIAKSKIRENKPIVWEILQEVMQGHPVLLNRAPTLHRLGIQAFQPILVEGRAICLHPLVRKGFNADFDGDQMAVHVPLSFEAQAEAHLLMFSHMNLLSPAIGDPISVPTQDMLMGLYILTIGNRRGICANSLLGSTGILIPEFLRESRSRKGSLRITDSTPLSNPTQTNMEVLMAERPDLVFHNKVIDGTAMKRLISRLIDHFGMAYTSHILDQVKTLGFRQATATSISLGIDDLLTIPSKGWLVQDAEQQSLILEKHHHYGNVHAVEKLRQSIEIWYATSEYLRQEMHLNFRMTDPSNPVHIMSFSGARGNASQVHQLVGMRGLMSDPQGQMIDLPIQSNLREGLSLTEYIISCYGARKGVVDTAVRTSDAGYLTRRLVEVVQHIVVRRTDCGTIRGTTDIYSNPFTCRSTSWICRLCYGRSPTHGDLVELGEAVGIIAGQSIGEPGTQLTLRTFHTGGVFTGGTAEQVRAPFNGKIQFNEDLVHPTQSEQVIAEIRAGTSTLNFKERVRKHIYSDSEGEMHWSTDVYHAPEYTYGNVHLLPKTSHLWILSGDPCRSNRVPFSLHGDQDQMNVHSLSVEQRYISGLSVTNDRVRHKLFSSDPFGKKVDRSFDNSRSDRIISNGHWNFIYSAILYENSDLLGKRRRNRFILPFQYDQEREKELMSCSGISIEIPITGILRKNCILAYFDDPQYRRSNSGITKYGTVEVDFILKKEDLIEYRGAKEFRPKYQTKVDRFFFIPEEVHILPRSSSIKVRNNSIIGVGTRIALNTRSRVGGLVRVERKKKKIELKIFSGDIHFPGETDKISRHSGILIPPGTGEKNSKDSKKLKNWIYVQRITPIKKKYFVLVRPVVTYEIADGINLATLFPQDLLQERDNVQLQVVNYILYGNGKPIRGISHTNIQLVRTCLVLNWDQGQNSSIEEVHASFVEVRTNDLIRNFIRIDLVKSPISCTGKRDDRGDSGLNLDNGSDRTNINPFYPKAKIQSLTQQQGTIHLLLNKNKQCQSFLILSSSNCSRIGPFNGSKSLSVRKKSIKEDSTIAIAISNLLGPLVIRLAKPHLATPGATVHGHYGEILYEGDTLVTFIYEKSRSGDITQGLPKVEQVLEVRSIHSISMNLEKRVEEDGMSNVFSPGELIGLLRAERAGRALEEAICYRAILLGITKASLNTQSFISEASFQETARVLAKAALRGRIDWLKGLKENVVLGGMIPVGTGFKGLVHRSRQHNNIPLEIKKRIYSRGK</sequence>
<dbReference type="InterPro" id="IPR038120">
    <property type="entry name" value="Rpb1_funnel_sf"/>
</dbReference>
<dbReference type="PANTHER" id="PTHR34995:SF1">
    <property type="entry name" value="DNA-DIRECTED RNA POLYMERASE SUBUNIT BETA"/>
    <property type="match status" value="1"/>
</dbReference>
<proteinExistence type="inferred from homology"/>
<dbReference type="Pfam" id="PF04998">
    <property type="entry name" value="RNA_pol_Rpb1_5"/>
    <property type="match status" value="1"/>
</dbReference>
<organism evidence="11 12">
    <name type="scientific">Aristolochia fimbriata</name>
    <name type="common">White veined hardy Dutchman's pipe vine</name>
    <dbReference type="NCBI Taxonomy" id="158543"/>
    <lineage>
        <taxon>Eukaryota</taxon>
        <taxon>Viridiplantae</taxon>
        <taxon>Streptophyta</taxon>
        <taxon>Embryophyta</taxon>
        <taxon>Tracheophyta</taxon>
        <taxon>Spermatophyta</taxon>
        <taxon>Magnoliopsida</taxon>
        <taxon>Magnoliidae</taxon>
        <taxon>Piperales</taxon>
        <taxon>Aristolochiaceae</taxon>
        <taxon>Aristolochia</taxon>
    </lineage>
</organism>
<dbReference type="InterPro" id="IPR006592">
    <property type="entry name" value="RNA_pol_N"/>
</dbReference>
<dbReference type="InterPro" id="IPR050254">
    <property type="entry name" value="RNA_pol_beta''_euk"/>
</dbReference>
<protein>
    <recommendedName>
        <fullName evidence="9">DNA-directed RNA polymerase subunit</fullName>
        <ecNumber evidence="9">2.7.7.6</ecNumber>
    </recommendedName>
</protein>
<evidence type="ECO:0000313" key="12">
    <source>
        <dbReference type="Proteomes" id="UP000825729"/>
    </source>
</evidence>
<evidence type="ECO:0000256" key="1">
    <source>
        <dbReference type="ARBA" id="ARBA00022478"/>
    </source>
</evidence>
<feature type="domain" description="RNA polymerase N-terminal" evidence="10">
    <location>
        <begin position="1"/>
        <end position="280"/>
    </location>
</feature>
<dbReference type="InterPro" id="IPR000722">
    <property type="entry name" value="RNA_pol_asu"/>
</dbReference>
<dbReference type="InterPro" id="IPR007066">
    <property type="entry name" value="RNA_pol_Rpb1_3"/>
</dbReference>
<evidence type="ECO:0000256" key="4">
    <source>
        <dbReference type="ARBA" id="ARBA00022695"/>
    </source>
</evidence>
<dbReference type="Pfam" id="PF04983">
    <property type="entry name" value="RNA_pol_Rpb1_3"/>
    <property type="match status" value="1"/>
</dbReference>
<evidence type="ECO:0000256" key="7">
    <source>
        <dbReference type="ARBA" id="ARBA00023163"/>
    </source>
</evidence>
<evidence type="ECO:0000256" key="6">
    <source>
        <dbReference type="ARBA" id="ARBA00022833"/>
    </source>
</evidence>
<evidence type="ECO:0000256" key="9">
    <source>
        <dbReference type="RuleBase" id="RU004279"/>
    </source>
</evidence>
<dbReference type="Gene3D" id="1.10.150.390">
    <property type="match status" value="1"/>
</dbReference>
<dbReference type="Pfam" id="PF05000">
    <property type="entry name" value="RNA_pol_Rpb1_4"/>
    <property type="match status" value="1"/>
</dbReference>
<dbReference type="Gene3D" id="1.10.274.100">
    <property type="entry name" value="RNA polymerase Rpb1, domain 3"/>
    <property type="match status" value="2"/>
</dbReference>
<comment type="function">
    <text evidence="9">DNA-dependent RNA polymerase catalyzes the transcription of DNA into RNA using the four ribonucleoside triphosphates as substrates.</text>
</comment>
<dbReference type="InterPro" id="IPR007083">
    <property type="entry name" value="RNA_pol_Rpb1_4"/>
</dbReference>
<dbReference type="InterPro" id="IPR042102">
    <property type="entry name" value="RNA_pol_Rpb1_3_sf"/>
</dbReference>
<keyword evidence="4 9" id="KW-0548">Nucleotidyltransferase</keyword>
<dbReference type="Gene3D" id="2.40.40.20">
    <property type="match status" value="1"/>
</dbReference>
<dbReference type="Gene3D" id="1.10.40.90">
    <property type="match status" value="1"/>
</dbReference>
<keyword evidence="5" id="KW-0479">Metal-binding</keyword>
<reference evidence="11 12" key="1">
    <citation type="submission" date="2021-07" db="EMBL/GenBank/DDBJ databases">
        <title>The Aristolochia fimbriata genome: insights into angiosperm evolution, floral development and chemical biosynthesis.</title>
        <authorList>
            <person name="Jiao Y."/>
        </authorList>
    </citation>
    <scope>NUCLEOTIDE SEQUENCE [LARGE SCALE GENOMIC DNA]</scope>
    <source>
        <strain evidence="11">IBCAS-2021</strain>
        <tissue evidence="11">Leaf</tissue>
    </source>
</reference>
<dbReference type="Pfam" id="PF00623">
    <property type="entry name" value="RNA_pol_Rpb1_2"/>
    <property type="match status" value="2"/>
</dbReference>
<evidence type="ECO:0000256" key="8">
    <source>
        <dbReference type="ARBA" id="ARBA00048552"/>
    </source>
</evidence>
<comment type="catalytic activity">
    <reaction evidence="8 9">
        <text>RNA(n) + a ribonucleoside 5'-triphosphate = RNA(n+1) + diphosphate</text>
        <dbReference type="Rhea" id="RHEA:21248"/>
        <dbReference type="Rhea" id="RHEA-COMP:14527"/>
        <dbReference type="Rhea" id="RHEA-COMP:17342"/>
        <dbReference type="ChEBI" id="CHEBI:33019"/>
        <dbReference type="ChEBI" id="CHEBI:61557"/>
        <dbReference type="ChEBI" id="CHEBI:140395"/>
        <dbReference type="EC" id="2.7.7.6"/>
    </reaction>
</comment>
<keyword evidence="2" id="KW-0934">Plastid</keyword>
<keyword evidence="7 9" id="KW-0804">Transcription</keyword>
<dbReference type="PANTHER" id="PTHR34995">
    <property type="entry name" value="DNA-DIRECTED RNA POLYMERASE SUBUNIT BETA"/>
    <property type="match status" value="1"/>
</dbReference>
<keyword evidence="1 9" id="KW-0240">DNA-directed RNA polymerase</keyword>
<keyword evidence="3 9" id="KW-0808">Transferase</keyword>
<dbReference type="GO" id="GO:0003677">
    <property type="term" value="F:DNA binding"/>
    <property type="evidence" value="ECO:0007669"/>
    <property type="project" value="InterPro"/>
</dbReference>
<dbReference type="EMBL" id="JAINDJ010000011">
    <property type="protein sequence ID" value="KAG9438791.1"/>
    <property type="molecule type" value="Genomic_DNA"/>
</dbReference>
<keyword evidence="6" id="KW-0862">Zinc</keyword>
<dbReference type="InterPro" id="IPR007081">
    <property type="entry name" value="RNA_pol_Rpb1_5"/>
</dbReference>
<dbReference type="Gene3D" id="1.10.1790.20">
    <property type="match status" value="1"/>
</dbReference>
<dbReference type="GO" id="GO:0046872">
    <property type="term" value="F:metal ion binding"/>
    <property type="evidence" value="ECO:0007669"/>
    <property type="project" value="UniProtKB-KW"/>
</dbReference>
<name>A0AAV7DTD8_ARIFI</name>
<dbReference type="FunFam" id="1.10.132.30:FF:000002">
    <property type="entry name" value="DNA-directed RNA polymerase subunit beta"/>
    <property type="match status" value="1"/>
</dbReference>
<dbReference type="SMART" id="SM00663">
    <property type="entry name" value="RPOLA_N"/>
    <property type="match status" value="1"/>
</dbReference>
<dbReference type="SUPFAM" id="SSF64484">
    <property type="entry name" value="beta and beta-prime subunits of DNA dependent RNA-polymerase"/>
    <property type="match status" value="1"/>
</dbReference>
<evidence type="ECO:0000259" key="10">
    <source>
        <dbReference type="SMART" id="SM00663"/>
    </source>
</evidence>
<evidence type="ECO:0000256" key="2">
    <source>
        <dbReference type="ARBA" id="ARBA00022640"/>
    </source>
</evidence>
<evidence type="ECO:0000256" key="3">
    <source>
        <dbReference type="ARBA" id="ARBA00022679"/>
    </source>
</evidence>